<organism evidence="1">
    <name type="scientific">marine sediment metagenome</name>
    <dbReference type="NCBI Taxonomy" id="412755"/>
    <lineage>
        <taxon>unclassified sequences</taxon>
        <taxon>metagenomes</taxon>
        <taxon>ecological metagenomes</taxon>
    </lineage>
</organism>
<feature type="non-terminal residue" evidence="1">
    <location>
        <position position="46"/>
    </location>
</feature>
<comment type="caution">
    <text evidence="1">The sequence shown here is derived from an EMBL/GenBank/DDBJ whole genome shotgun (WGS) entry which is preliminary data.</text>
</comment>
<dbReference type="AlphaFoldDB" id="X1MW78"/>
<sequence>METRMHLTLIDPSDDDVYNGDPVDTQIQLDLIDTDFMEDPFVLWII</sequence>
<protein>
    <submittedName>
        <fullName evidence="1">Uncharacterized protein</fullName>
    </submittedName>
</protein>
<gene>
    <name evidence="1" type="ORF">S06H3_29592</name>
</gene>
<name>X1MW78_9ZZZZ</name>
<proteinExistence type="predicted"/>
<accession>X1MW78</accession>
<evidence type="ECO:0000313" key="1">
    <source>
        <dbReference type="EMBL" id="GAI22296.1"/>
    </source>
</evidence>
<reference evidence="1" key="1">
    <citation type="journal article" date="2014" name="Front. Microbiol.">
        <title>High frequency of phylogenetically diverse reductive dehalogenase-homologous genes in deep subseafloor sedimentary metagenomes.</title>
        <authorList>
            <person name="Kawai M."/>
            <person name="Futagami T."/>
            <person name="Toyoda A."/>
            <person name="Takaki Y."/>
            <person name="Nishi S."/>
            <person name="Hori S."/>
            <person name="Arai W."/>
            <person name="Tsubouchi T."/>
            <person name="Morono Y."/>
            <person name="Uchiyama I."/>
            <person name="Ito T."/>
            <person name="Fujiyama A."/>
            <person name="Inagaki F."/>
            <person name="Takami H."/>
        </authorList>
    </citation>
    <scope>NUCLEOTIDE SEQUENCE</scope>
    <source>
        <strain evidence="1">Expedition CK06-06</strain>
    </source>
</reference>
<dbReference type="EMBL" id="BARV01017347">
    <property type="protein sequence ID" value="GAI22296.1"/>
    <property type="molecule type" value="Genomic_DNA"/>
</dbReference>